<keyword evidence="14" id="KW-1185">Reference proteome</keyword>
<dbReference type="FunFam" id="2.60.40.1120:FF:000003">
    <property type="entry name" value="Outer membrane protein Omp121"/>
    <property type="match status" value="1"/>
</dbReference>
<sequence>MSNQLQFYFLLRKLLRPGLNLLLLVCCLMTTAWANRADQPVMGTVLDEKGSPLVGVNIQIKGTTRGTASDARGSYRIDVPNGNSVLVFSYIGYKRQEITVGNQSAINVSLEADAGALEEVVVVGYGTQKRSSLTGAVSTVTPKDITALPVPNVASALQGRVPGVSVVNNGGPGSSPIVQIRGIGSISYGSGPLYVIDGVPTGDLNSFNTNDIESLEVLKDASSAAIYGSRAANGVILITTKKGSRDSKIRVTLDTYVGTQSTSHKVDVLNRDQYVQYAKALTSNAGIALPSRLSNLNTPIYDGATQTFAQTETNWQNELFRNAPIAQHQLSLSGGNAVSRFFASGSYFKQDGIMRGSDFERGSLRLNSDHQVAKFLSIGQTLTAAYSNQRGETTGDRSQLMHAIRMMPYWPTMDPTKVGGFSAPTAADGSDPENPLRAPAMDVTRTKFLKAFATIYADVRLTSYLKYRFNYGVDLGFSNGSTFNPIYNDGYVQRSSATVSQVRNTNIAQTITNQLSFDKSFGQHNLSVLAVAETQKVLSTGLTGSGTRPNNDLDVIQGVSNPAITSTRGETDLISYVGRINYDFAGKYLLSASIRRDGSSLFAPGNKWGNFPSASVGWRINQEGFMKGMPNLSELKLRASYGKTGFNGIANYAWQSLVQADATAYPFGSANGLGSFFNSLGNTELKWETTDMVNVGLDVGLFNNRITFTGEVYNRFTDGLILGVPIPNSIGYTNAPVANIGSMKNWGYEFQAGYNYAKGDFRWNLSANIGITRNRVLSLATPTAAIYAGSNADYGGADITKTEAGQSIQSFYGYQVEGIFKSIDEVYSAPVQNRPATRDADNPAKNTSAGDIRFKDLNGDGKIDANDRTYLGSYLPKFNYGANFSGTYKNFDFTLYLQGTYGNKIYNGTKVVTEGMLRLFNAGPAVLNAWTPTNMNTNIPRAVGGDPNNNSRTSDRFIEDGSYMRIKNLTIGYSIPPKVLGGLTSNVVNKVRVYVSSQNLLTLTKYTGYDPEIGSRNGTLLRSGIDYANYPQARTLLAGLQITF</sequence>
<dbReference type="Pfam" id="PF13715">
    <property type="entry name" value="CarbopepD_reg_2"/>
    <property type="match status" value="1"/>
</dbReference>
<keyword evidence="7 8" id="KW-0998">Cell outer membrane</keyword>
<dbReference type="NCBIfam" id="TIGR04056">
    <property type="entry name" value="OMP_RagA_SusC"/>
    <property type="match status" value="1"/>
</dbReference>
<accession>A0A926Y4K0</accession>
<evidence type="ECO:0000256" key="8">
    <source>
        <dbReference type="PROSITE-ProRule" id="PRU01360"/>
    </source>
</evidence>
<evidence type="ECO:0000256" key="1">
    <source>
        <dbReference type="ARBA" id="ARBA00004571"/>
    </source>
</evidence>
<dbReference type="Pfam" id="PF07715">
    <property type="entry name" value="Plug"/>
    <property type="match status" value="1"/>
</dbReference>
<evidence type="ECO:0000256" key="7">
    <source>
        <dbReference type="ARBA" id="ARBA00023237"/>
    </source>
</evidence>
<dbReference type="SUPFAM" id="SSF49464">
    <property type="entry name" value="Carboxypeptidase regulatory domain-like"/>
    <property type="match status" value="1"/>
</dbReference>
<evidence type="ECO:0000259" key="12">
    <source>
        <dbReference type="Pfam" id="PF07715"/>
    </source>
</evidence>
<dbReference type="InterPro" id="IPR039426">
    <property type="entry name" value="TonB-dep_rcpt-like"/>
</dbReference>
<protein>
    <submittedName>
        <fullName evidence="13">TonB-dependent receptor</fullName>
    </submittedName>
</protein>
<evidence type="ECO:0000313" key="14">
    <source>
        <dbReference type="Proteomes" id="UP000598820"/>
    </source>
</evidence>
<dbReference type="Gene3D" id="2.170.130.10">
    <property type="entry name" value="TonB-dependent receptor, plug domain"/>
    <property type="match status" value="1"/>
</dbReference>
<feature type="signal peptide" evidence="10">
    <location>
        <begin position="1"/>
        <end position="34"/>
    </location>
</feature>
<dbReference type="InterPro" id="IPR023997">
    <property type="entry name" value="TonB-dep_OMP_SusC/RagA_CS"/>
</dbReference>
<evidence type="ECO:0000313" key="13">
    <source>
        <dbReference type="EMBL" id="MBD2704628.1"/>
    </source>
</evidence>
<evidence type="ECO:0000256" key="5">
    <source>
        <dbReference type="ARBA" id="ARBA00023077"/>
    </source>
</evidence>
<feature type="chain" id="PRO_5036781076" evidence="10">
    <location>
        <begin position="35"/>
        <end position="1044"/>
    </location>
</feature>
<keyword evidence="10" id="KW-0732">Signal</keyword>
<keyword evidence="5 9" id="KW-0798">TonB box</keyword>
<dbReference type="GO" id="GO:0009279">
    <property type="term" value="C:cell outer membrane"/>
    <property type="evidence" value="ECO:0007669"/>
    <property type="project" value="UniProtKB-SubCell"/>
</dbReference>
<evidence type="ECO:0000256" key="2">
    <source>
        <dbReference type="ARBA" id="ARBA00022448"/>
    </source>
</evidence>
<evidence type="ECO:0000256" key="4">
    <source>
        <dbReference type="ARBA" id="ARBA00022692"/>
    </source>
</evidence>
<dbReference type="InterPro" id="IPR012910">
    <property type="entry name" value="Plug_dom"/>
</dbReference>
<dbReference type="InterPro" id="IPR002105">
    <property type="entry name" value="Dockerin_1_rpt"/>
</dbReference>
<dbReference type="PROSITE" id="PS52016">
    <property type="entry name" value="TONB_DEPENDENT_REC_3"/>
    <property type="match status" value="1"/>
</dbReference>
<dbReference type="NCBIfam" id="TIGR04057">
    <property type="entry name" value="SusC_RagA_signa"/>
    <property type="match status" value="1"/>
</dbReference>
<comment type="caution">
    <text evidence="13">The sequence shown here is derived from an EMBL/GenBank/DDBJ whole genome shotgun (WGS) entry which is preliminary data.</text>
</comment>
<dbReference type="RefSeq" id="WP_190891352.1">
    <property type="nucleotide sequence ID" value="NZ_JACWZY010000034.1"/>
</dbReference>
<dbReference type="InterPro" id="IPR008969">
    <property type="entry name" value="CarboxyPept-like_regulatory"/>
</dbReference>
<dbReference type="InterPro" id="IPR036942">
    <property type="entry name" value="Beta-barrel_TonB_sf"/>
</dbReference>
<evidence type="ECO:0000256" key="10">
    <source>
        <dbReference type="SAM" id="SignalP"/>
    </source>
</evidence>
<dbReference type="AlphaFoldDB" id="A0A926Y4K0"/>
<dbReference type="Pfam" id="PF00593">
    <property type="entry name" value="TonB_dep_Rec_b-barrel"/>
    <property type="match status" value="1"/>
</dbReference>
<dbReference type="GO" id="GO:0000272">
    <property type="term" value="P:polysaccharide catabolic process"/>
    <property type="evidence" value="ECO:0007669"/>
    <property type="project" value="InterPro"/>
</dbReference>
<keyword evidence="2 8" id="KW-0813">Transport</keyword>
<keyword evidence="13" id="KW-0675">Receptor</keyword>
<dbReference type="Gene3D" id="2.40.170.20">
    <property type="entry name" value="TonB-dependent receptor, beta-barrel domain"/>
    <property type="match status" value="1"/>
</dbReference>
<dbReference type="FunFam" id="2.170.130.10:FF:000008">
    <property type="entry name" value="SusC/RagA family TonB-linked outer membrane protein"/>
    <property type="match status" value="1"/>
</dbReference>
<dbReference type="EMBL" id="JACWZY010000034">
    <property type="protein sequence ID" value="MBD2704628.1"/>
    <property type="molecule type" value="Genomic_DNA"/>
</dbReference>
<name>A0A926Y4K0_9BACT</name>
<dbReference type="PROSITE" id="PS00448">
    <property type="entry name" value="CLOS_CELLULOSOME_RPT"/>
    <property type="match status" value="1"/>
</dbReference>
<dbReference type="Gene3D" id="2.60.40.1120">
    <property type="entry name" value="Carboxypeptidase-like, regulatory domain"/>
    <property type="match status" value="1"/>
</dbReference>
<evidence type="ECO:0000256" key="9">
    <source>
        <dbReference type="RuleBase" id="RU003357"/>
    </source>
</evidence>
<proteinExistence type="inferred from homology"/>
<dbReference type="InterPro" id="IPR000531">
    <property type="entry name" value="Beta-barrel_TonB"/>
</dbReference>
<feature type="domain" description="TonB-dependent receptor plug" evidence="12">
    <location>
        <begin position="131"/>
        <end position="235"/>
    </location>
</feature>
<evidence type="ECO:0000256" key="3">
    <source>
        <dbReference type="ARBA" id="ARBA00022452"/>
    </source>
</evidence>
<keyword evidence="4 8" id="KW-0812">Transmembrane</keyword>
<organism evidence="13 14">
    <name type="scientific">Spirosoma profusum</name>
    <dbReference type="NCBI Taxonomy" id="2771354"/>
    <lineage>
        <taxon>Bacteria</taxon>
        <taxon>Pseudomonadati</taxon>
        <taxon>Bacteroidota</taxon>
        <taxon>Cytophagia</taxon>
        <taxon>Cytophagales</taxon>
        <taxon>Cytophagaceae</taxon>
        <taxon>Spirosoma</taxon>
    </lineage>
</organism>
<dbReference type="SUPFAM" id="SSF56935">
    <property type="entry name" value="Porins"/>
    <property type="match status" value="1"/>
</dbReference>
<keyword evidence="6 8" id="KW-0472">Membrane</keyword>
<dbReference type="Proteomes" id="UP000598820">
    <property type="component" value="Unassembled WGS sequence"/>
</dbReference>
<gene>
    <name evidence="13" type="ORF">IC229_28585</name>
</gene>
<reference evidence="13" key="1">
    <citation type="submission" date="2020-09" db="EMBL/GenBank/DDBJ databases">
        <authorList>
            <person name="Kim M.K."/>
        </authorList>
    </citation>
    <scope>NUCLEOTIDE SEQUENCE</scope>
    <source>
        <strain evidence="13">BT702</strain>
    </source>
</reference>
<comment type="similarity">
    <text evidence="8 9">Belongs to the TonB-dependent receptor family.</text>
</comment>
<dbReference type="InterPro" id="IPR037066">
    <property type="entry name" value="Plug_dom_sf"/>
</dbReference>
<dbReference type="GO" id="GO:0004553">
    <property type="term" value="F:hydrolase activity, hydrolyzing O-glycosyl compounds"/>
    <property type="evidence" value="ECO:0007669"/>
    <property type="project" value="InterPro"/>
</dbReference>
<evidence type="ECO:0000256" key="6">
    <source>
        <dbReference type="ARBA" id="ARBA00023136"/>
    </source>
</evidence>
<feature type="domain" description="TonB-dependent receptor-like beta-barrel" evidence="11">
    <location>
        <begin position="460"/>
        <end position="985"/>
    </location>
</feature>
<evidence type="ECO:0000259" key="11">
    <source>
        <dbReference type="Pfam" id="PF00593"/>
    </source>
</evidence>
<dbReference type="InterPro" id="IPR023996">
    <property type="entry name" value="TonB-dep_OMP_SusC/RagA"/>
</dbReference>
<keyword evidence="3 8" id="KW-1134">Transmembrane beta strand</keyword>
<comment type="subcellular location">
    <subcellularLocation>
        <location evidence="1 8">Cell outer membrane</location>
        <topology evidence="1 8">Multi-pass membrane protein</topology>
    </subcellularLocation>
</comment>